<feature type="compositionally biased region" description="Basic and acidic residues" evidence="1">
    <location>
        <begin position="66"/>
        <end position="76"/>
    </location>
</feature>
<keyword evidence="3" id="KW-1185">Reference proteome</keyword>
<protein>
    <submittedName>
        <fullName evidence="2">Jg11942 protein</fullName>
    </submittedName>
</protein>
<organism evidence="2 3">
    <name type="scientific">Pararge aegeria aegeria</name>
    <dbReference type="NCBI Taxonomy" id="348720"/>
    <lineage>
        <taxon>Eukaryota</taxon>
        <taxon>Metazoa</taxon>
        <taxon>Ecdysozoa</taxon>
        <taxon>Arthropoda</taxon>
        <taxon>Hexapoda</taxon>
        <taxon>Insecta</taxon>
        <taxon>Pterygota</taxon>
        <taxon>Neoptera</taxon>
        <taxon>Endopterygota</taxon>
        <taxon>Lepidoptera</taxon>
        <taxon>Glossata</taxon>
        <taxon>Ditrysia</taxon>
        <taxon>Papilionoidea</taxon>
        <taxon>Nymphalidae</taxon>
        <taxon>Satyrinae</taxon>
        <taxon>Satyrini</taxon>
        <taxon>Parargina</taxon>
        <taxon>Pararge</taxon>
    </lineage>
</organism>
<feature type="region of interest" description="Disordered" evidence="1">
    <location>
        <begin position="66"/>
        <end position="86"/>
    </location>
</feature>
<dbReference type="Proteomes" id="UP000838756">
    <property type="component" value="Unassembled WGS sequence"/>
</dbReference>
<accession>A0A8S4SC18</accession>
<proteinExistence type="predicted"/>
<dbReference type="AlphaFoldDB" id="A0A8S4SC18"/>
<reference evidence="2" key="1">
    <citation type="submission" date="2022-03" db="EMBL/GenBank/DDBJ databases">
        <authorList>
            <person name="Lindestad O."/>
        </authorList>
    </citation>
    <scope>NUCLEOTIDE SEQUENCE</scope>
</reference>
<dbReference type="EMBL" id="CAKXAJ010026116">
    <property type="protein sequence ID" value="CAH2257079.1"/>
    <property type="molecule type" value="Genomic_DNA"/>
</dbReference>
<sequence length="121" mass="13703">MDTSSLRGSTGVTSADSYCLKPKAVLTHGLKTEPRKRFRIHERLLRWVSVETPTFCVNVKGVPEQHAKKQENRMDNGHPSFHQPQVNASEDTLPLRQASTASRIQKHRTIQTLIPYFAPLV</sequence>
<gene>
    <name evidence="2" type="primary">jg11942</name>
    <name evidence="2" type="ORF">PAEG_LOCUS23095</name>
</gene>
<evidence type="ECO:0000313" key="3">
    <source>
        <dbReference type="Proteomes" id="UP000838756"/>
    </source>
</evidence>
<evidence type="ECO:0000313" key="2">
    <source>
        <dbReference type="EMBL" id="CAH2257079.1"/>
    </source>
</evidence>
<name>A0A8S4SC18_9NEOP</name>
<evidence type="ECO:0000256" key="1">
    <source>
        <dbReference type="SAM" id="MobiDB-lite"/>
    </source>
</evidence>
<comment type="caution">
    <text evidence="2">The sequence shown here is derived from an EMBL/GenBank/DDBJ whole genome shotgun (WGS) entry which is preliminary data.</text>
</comment>